<keyword evidence="2" id="KW-0560">Oxidoreductase</keyword>
<evidence type="ECO:0000313" key="6">
    <source>
        <dbReference type="Proteomes" id="UP000607435"/>
    </source>
</evidence>
<dbReference type="InterPro" id="IPR000683">
    <property type="entry name" value="Gfo/Idh/MocA-like_OxRdtase_N"/>
</dbReference>
<dbReference type="Gene3D" id="3.30.360.10">
    <property type="entry name" value="Dihydrodipicolinate Reductase, domain 2"/>
    <property type="match status" value="1"/>
</dbReference>
<comment type="similarity">
    <text evidence="1">Belongs to the Gfo/Idh/MocA family.</text>
</comment>
<evidence type="ECO:0000313" key="5">
    <source>
        <dbReference type="EMBL" id="MBC3845019.1"/>
    </source>
</evidence>
<name>A0ABR6XWY3_9FLAO</name>
<dbReference type="SUPFAM" id="SSF51735">
    <property type="entry name" value="NAD(P)-binding Rossmann-fold domains"/>
    <property type="match status" value="1"/>
</dbReference>
<dbReference type="InterPro" id="IPR036291">
    <property type="entry name" value="NAD(P)-bd_dom_sf"/>
</dbReference>
<gene>
    <name evidence="5" type="ORF">H6H04_01390</name>
</gene>
<sequence>MTTINTALCSYGMSGHLFHAPFVDIHPDFNLYGVFERTKNIAEQKYPTVKTFRSLEEMLKDEAIDLVVVNTPNITHYDYTKKALEAGKHVVVEKPFTVTTKEAEELIALAEKQNVKLSVYHNRRWDSDFKTVQKVIAQGVLGDIVEAELHYDRFDPDLSYKTHKETPTEGVGSLYDLGSHLVDQALQLFGMPNSVFANLDVFRKDSKVGDYFDVKLYYDSHYVNLKSSYFVREPLPAYSIHGTEGSFVKSKADIQETELQKEIKPNTPNWGKEPESERGLLHTLTKKELIETEQGDYMTYYNGIAEAILNNKPLPVTAEEATQVITIIEAAFLSNSEKRVITL</sequence>
<evidence type="ECO:0000256" key="1">
    <source>
        <dbReference type="ARBA" id="ARBA00010928"/>
    </source>
</evidence>
<protein>
    <submittedName>
        <fullName evidence="5">Gfo/Idh/MocA family oxidoreductase</fullName>
    </submittedName>
</protein>
<dbReference type="Proteomes" id="UP000607435">
    <property type="component" value="Unassembled WGS sequence"/>
</dbReference>
<dbReference type="Gene3D" id="3.40.50.720">
    <property type="entry name" value="NAD(P)-binding Rossmann-like Domain"/>
    <property type="match status" value="1"/>
</dbReference>
<dbReference type="PANTHER" id="PTHR43708">
    <property type="entry name" value="CONSERVED EXPRESSED OXIDOREDUCTASE (EUROFUNG)"/>
    <property type="match status" value="1"/>
</dbReference>
<organism evidence="5 6">
    <name type="scientific">Winogradskyella echinorum</name>
    <dbReference type="NCBI Taxonomy" id="538189"/>
    <lineage>
        <taxon>Bacteria</taxon>
        <taxon>Pseudomonadati</taxon>
        <taxon>Bacteroidota</taxon>
        <taxon>Flavobacteriia</taxon>
        <taxon>Flavobacteriales</taxon>
        <taxon>Flavobacteriaceae</taxon>
        <taxon>Winogradskyella</taxon>
    </lineage>
</organism>
<comment type="caution">
    <text evidence="5">The sequence shown here is derived from an EMBL/GenBank/DDBJ whole genome shotgun (WGS) entry which is preliminary data.</text>
</comment>
<proteinExistence type="inferred from homology"/>
<dbReference type="Pfam" id="PF02894">
    <property type="entry name" value="GFO_IDH_MocA_C"/>
    <property type="match status" value="1"/>
</dbReference>
<dbReference type="Pfam" id="PF01408">
    <property type="entry name" value="GFO_IDH_MocA"/>
    <property type="match status" value="1"/>
</dbReference>
<evidence type="ECO:0000259" key="4">
    <source>
        <dbReference type="Pfam" id="PF02894"/>
    </source>
</evidence>
<evidence type="ECO:0000256" key="2">
    <source>
        <dbReference type="ARBA" id="ARBA00023002"/>
    </source>
</evidence>
<accession>A0ABR6XWY3</accession>
<feature type="domain" description="Gfo/Idh/MocA-like oxidoreductase N-terminal" evidence="3">
    <location>
        <begin position="5"/>
        <end position="121"/>
    </location>
</feature>
<dbReference type="InterPro" id="IPR051317">
    <property type="entry name" value="Gfo/Idh/MocA_oxidoreduct"/>
</dbReference>
<dbReference type="PANTHER" id="PTHR43708:SF5">
    <property type="entry name" value="CONSERVED EXPRESSED OXIDOREDUCTASE (EUROFUNG)-RELATED"/>
    <property type="match status" value="1"/>
</dbReference>
<evidence type="ECO:0000259" key="3">
    <source>
        <dbReference type="Pfam" id="PF01408"/>
    </source>
</evidence>
<dbReference type="RefSeq" id="WP_186844151.1">
    <property type="nucleotide sequence ID" value="NZ_JACOME010000001.1"/>
</dbReference>
<reference evidence="5 6" key="1">
    <citation type="submission" date="2020-08" db="EMBL/GenBank/DDBJ databases">
        <title>Winogradskyella ouciana sp. nov., isolated from the hadal seawater of the Mariana Trench.</title>
        <authorList>
            <person name="He X."/>
        </authorList>
    </citation>
    <scope>NUCLEOTIDE SEQUENCE [LARGE SCALE GENOMIC DNA]</scope>
    <source>
        <strain evidence="5 6">KCTC 22026</strain>
    </source>
</reference>
<feature type="domain" description="Gfo/Idh/MocA-like oxidoreductase C-terminal" evidence="4">
    <location>
        <begin position="134"/>
        <end position="343"/>
    </location>
</feature>
<dbReference type="InterPro" id="IPR004104">
    <property type="entry name" value="Gfo/Idh/MocA-like_OxRdtase_C"/>
</dbReference>
<dbReference type="EMBL" id="JACOME010000001">
    <property type="protein sequence ID" value="MBC3845019.1"/>
    <property type="molecule type" value="Genomic_DNA"/>
</dbReference>
<keyword evidence="6" id="KW-1185">Reference proteome</keyword>